<evidence type="ECO:0000313" key="3">
    <source>
        <dbReference type="Proteomes" id="UP001642487"/>
    </source>
</evidence>
<dbReference type="EMBL" id="OZ021735">
    <property type="protein sequence ID" value="CAK9310374.1"/>
    <property type="molecule type" value="Genomic_DNA"/>
</dbReference>
<proteinExistence type="predicted"/>
<feature type="compositionally biased region" description="Polar residues" evidence="1">
    <location>
        <begin position="114"/>
        <end position="126"/>
    </location>
</feature>
<dbReference type="Proteomes" id="UP001642487">
    <property type="component" value="Chromosome 1"/>
</dbReference>
<evidence type="ECO:0000313" key="2">
    <source>
        <dbReference type="EMBL" id="CAK9310374.1"/>
    </source>
</evidence>
<keyword evidence="3" id="KW-1185">Reference proteome</keyword>
<dbReference type="PANTHER" id="PTHR33132">
    <property type="entry name" value="OSJNBB0118P14.9 PROTEIN"/>
    <property type="match status" value="1"/>
</dbReference>
<dbReference type="InterPro" id="IPR004158">
    <property type="entry name" value="DUF247_pln"/>
</dbReference>
<organism evidence="2 3">
    <name type="scientific">Citrullus colocynthis</name>
    <name type="common">colocynth</name>
    <dbReference type="NCBI Taxonomy" id="252529"/>
    <lineage>
        <taxon>Eukaryota</taxon>
        <taxon>Viridiplantae</taxon>
        <taxon>Streptophyta</taxon>
        <taxon>Embryophyta</taxon>
        <taxon>Tracheophyta</taxon>
        <taxon>Spermatophyta</taxon>
        <taxon>Magnoliopsida</taxon>
        <taxon>eudicotyledons</taxon>
        <taxon>Gunneridae</taxon>
        <taxon>Pentapetalae</taxon>
        <taxon>rosids</taxon>
        <taxon>fabids</taxon>
        <taxon>Cucurbitales</taxon>
        <taxon>Cucurbitaceae</taxon>
        <taxon>Benincaseae</taxon>
        <taxon>Citrullus</taxon>
    </lineage>
</organism>
<accession>A0ABP0XQY3</accession>
<feature type="region of interest" description="Disordered" evidence="1">
    <location>
        <begin position="105"/>
        <end position="126"/>
    </location>
</feature>
<gene>
    <name evidence="2" type="ORF">CITCOLO1_LOCUS1995</name>
</gene>
<reference evidence="2 3" key="1">
    <citation type="submission" date="2024-03" db="EMBL/GenBank/DDBJ databases">
        <authorList>
            <person name="Gkanogiannis A."/>
            <person name="Becerra Lopez-Lavalle L."/>
        </authorList>
    </citation>
    <scope>NUCLEOTIDE SEQUENCE [LARGE SCALE GENOMIC DNA]</scope>
</reference>
<feature type="region of interest" description="Disordered" evidence="1">
    <location>
        <begin position="213"/>
        <end position="259"/>
    </location>
</feature>
<name>A0ABP0XQY3_9ROSI</name>
<dbReference type="PANTHER" id="PTHR33132:SF148">
    <property type="entry name" value="SERINE-RICH PROTEIN-RELATED"/>
    <property type="match status" value="1"/>
</dbReference>
<sequence length="317" mass="35874">MLDEEEVEEDVGTPVCIFNVPKSLMIMDPDFYTPQEVAIDPYHHWPQELYEMERYKIAAAKTAQEQLQNAVATSPSPMATKTASSSRLCLCAPTTHPGSFRCSLHRRPSKASDKTMQPPGSQSKAGTTDHLVKAFLMQIVKPSSHDLQRRRDFQPKPSRFCNVVASDHRLAGEVKLEAQPAEVLLDENREKKAASFSKFLVVGFIAPPTMFDDTPSSFSHPPHLHSPPPNAGQPQINPFPMQQNDPSTHQTRPTHRRPRRLRFNVSTRFSLLELDDFGVCPEWIFAPSKRSFRCFSWEECENLDDFAGGVCETWTYT</sequence>
<evidence type="ECO:0000256" key="1">
    <source>
        <dbReference type="SAM" id="MobiDB-lite"/>
    </source>
</evidence>
<feature type="compositionally biased region" description="Polar residues" evidence="1">
    <location>
        <begin position="232"/>
        <end position="247"/>
    </location>
</feature>
<protein>
    <submittedName>
        <fullName evidence="2">Uncharacterized protein</fullName>
    </submittedName>
</protein>
<dbReference type="Pfam" id="PF03140">
    <property type="entry name" value="DUF247"/>
    <property type="match status" value="1"/>
</dbReference>